<sequence>MTTAIAAASLPCRRLPPAAAAGAEAAALALPAAAASSTVPRHVGQESCERSQVSTQRTWKPWAQRGSTRTFSPSANSPRQMAQTSAAPAALPSALHTSTGRLRSARLLSPPPPLPPPAPAPAPPSPTEAARRAQRMRHRASELSPSAKRSANSSAARMMTMLVSKLVSLPPGLLLSACCASAAALPAGAGEPGGPSSPPPPSSLLLNSRLSRLHHHGSWCNHAPAVQVMPLLDGNWQKKDWDVAAAATTTAATTSSSRALSLCFSTRSVSIRVSLEKFDACERAGLSIGLASRTSRVGFR</sequence>
<feature type="compositionally biased region" description="Polar residues" evidence="1">
    <location>
        <begin position="65"/>
        <end position="84"/>
    </location>
</feature>
<feature type="region of interest" description="Disordered" evidence="1">
    <location>
        <begin position="187"/>
        <end position="206"/>
    </location>
</feature>
<organism evidence="2">
    <name type="scientific">Setaria italica</name>
    <name type="common">Foxtail millet</name>
    <name type="synonym">Panicum italicum</name>
    <dbReference type="NCBI Taxonomy" id="4555"/>
    <lineage>
        <taxon>Eukaryota</taxon>
        <taxon>Viridiplantae</taxon>
        <taxon>Streptophyta</taxon>
        <taxon>Embryophyta</taxon>
        <taxon>Tracheophyta</taxon>
        <taxon>Spermatophyta</taxon>
        <taxon>Magnoliopsida</taxon>
        <taxon>Liliopsida</taxon>
        <taxon>Poales</taxon>
        <taxon>Poaceae</taxon>
        <taxon>PACMAD clade</taxon>
        <taxon>Panicoideae</taxon>
        <taxon>Panicodae</taxon>
        <taxon>Paniceae</taxon>
        <taxon>Cenchrinae</taxon>
        <taxon>Setaria</taxon>
    </lineage>
</organism>
<evidence type="ECO:0000256" key="1">
    <source>
        <dbReference type="SAM" id="MobiDB-lite"/>
    </source>
</evidence>
<feature type="region of interest" description="Disordered" evidence="1">
    <location>
        <begin position="104"/>
        <end position="153"/>
    </location>
</feature>
<dbReference type="EMBL" id="CM003532">
    <property type="protein sequence ID" value="RCV27907.1"/>
    <property type="molecule type" value="Genomic_DNA"/>
</dbReference>
<evidence type="ECO:0000313" key="2">
    <source>
        <dbReference type="EMBL" id="RCV27907.1"/>
    </source>
</evidence>
<reference evidence="2" key="1">
    <citation type="journal article" date="2012" name="Nat. Biotechnol.">
        <title>Reference genome sequence of the model plant Setaria.</title>
        <authorList>
            <person name="Bennetzen J.L."/>
            <person name="Schmutz J."/>
            <person name="Wang H."/>
            <person name="Percifield R."/>
            <person name="Hawkins J."/>
            <person name="Pontaroli A.C."/>
            <person name="Estep M."/>
            <person name="Feng L."/>
            <person name="Vaughn J.N."/>
            <person name="Grimwood J."/>
            <person name="Jenkins J."/>
            <person name="Barry K."/>
            <person name="Lindquist E."/>
            <person name="Hellsten U."/>
            <person name="Deshpande S."/>
            <person name="Wang X."/>
            <person name="Wu X."/>
            <person name="Mitros T."/>
            <person name="Triplett J."/>
            <person name="Yang X."/>
            <person name="Ye C.Y."/>
            <person name="Mauro-Herrera M."/>
            <person name="Wang L."/>
            <person name="Li P."/>
            <person name="Sharma M."/>
            <person name="Sharma R."/>
            <person name="Ronald P.C."/>
            <person name="Panaud O."/>
            <person name="Kellogg E.A."/>
            <person name="Brutnell T.P."/>
            <person name="Doust A.N."/>
            <person name="Tuskan G.A."/>
            <person name="Rokhsar D."/>
            <person name="Devos K.M."/>
        </authorList>
    </citation>
    <scope>NUCLEOTIDE SEQUENCE [LARGE SCALE GENOMIC DNA]</scope>
    <source>
        <strain evidence="2">Yugu1</strain>
    </source>
</reference>
<feature type="region of interest" description="Disordered" evidence="1">
    <location>
        <begin position="34"/>
        <end position="91"/>
    </location>
</feature>
<feature type="compositionally biased region" description="Low complexity" evidence="1">
    <location>
        <begin position="144"/>
        <end position="153"/>
    </location>
</feature>
<reference evidence="2" key="2">
    <citation type="submission" date="2015-07" db="EMBL/GenBank/DDBJ databases">
        <authorList>
            <person name="Noorani M."/>
        </authorList>
    </citation>
    <scope>NUCLEOTIDE SEQUENCE</scope>
    <source>
        <strain evidence="2">Yugu1</strain>
    </source>
</reference>
<name>A0A368RCG2_SETIT</name>
<dbReference type="AlphaFoldDB" id="A0A368RCG2"/>
<gene>
    <name evidence="2" type="ORF">SETIT_5G362800v2</name>
</gene>
<feature type="compositionally biased region" description="Pro residues" evidence="1">
    <location>
        <begin position="109"/>
        <end position="126"/>
    </location>
</feature>
<accession>A0A368RCG2</accession>
<dbReference type="OrthoDB" id="1551848at2759"/>
<proteinExistence type="predicted"/>
<protein>
    <submittedName>
        <fullName evidence="2">Uncharacterized protein</fullName>
    </submittedName>
</protein>